<dbReference type="Pfam" id="PF04069">
    <property type="entry name" value="OpuAC"/>
    <property type="match status" value="1"/>
</dbReference>
<dbReference type="Proteomes" id="UP000294480">
    <property type="component" value="Unassembled WGS sequence"/>
</dbReference>
<dbReference type="SUPFAM" id="SSF53850">
    <property type="entry name" value="Periplasmic binding protein-like II"/>
    <property type="match status" value="1"/>
</dbReference>
<protein>
    <submittedName>
        <fullName evidence="2">Glycine betaine/proline transport system substrate-binding protein</fullName>
    </submittedName>
</protein>
<dbReference type="AlphaFoldDB" id="A0A4R6Y6U3"/>
<dbReference type="GO" id="GO:0043190">
    <property type="term" value="C:ATP-binding cassette (ABC) transporter complex"/>
    <property type="evidence" value="ECO:0007669"/>
    <property type="project" value="InterPro"/>
</dbReference>
<name>A0A4R6Y6U3_9BURK</name>
<dbReference type="GO" id="GO:0022857">
    <property type="term" value="F:transmembrane transporter activity"/>
    <property type="evidence" value="ECO:0007669"/>
    <property type="project" value="InterPro"/>
</dbReference>
<dbReference type="RefSeq" id="WP_211336940.1">
    <property type="nucleotide sequence ID" value="NZ_SNZE01000035.1"/>
</dbReference>
<comment type="caution">
    <text evidence="2">The sequence shown here is derived from an EMBL/GenBank/DDBJ whole genome shotgun (WGS) entry which is preliminary data.</text>
</comment>
<evidence type="ECO:0000259" key="1">
    <source>
        <dbReference type="Pfam" id="PF04069"/>
    </source>
</evidence>
<sequence>MQKNFLRTLSIMGVVTVLSACGQKTEESPKTAALDSKSTAPVCELNRKVVFAGLDWDSNAFHTAVAQNIIKNGYGCEVDQVPGTTIPLLNGMAKGDIDVTMEIWKENITAAWNKATESGKVLDLGVNFPDAVQGWFIPKYLTEGPDAPAKDLKSVTDLVKYKDLFKDPEVPNKGRFYNCHAGWGCEVVNTKKLAVYQLNDSFTNFRSGTGSALSAAIESAIKQKKPIVFYYWGPTWLWGKIGNEVQMLEEPAYDETIWEKFYTDKNPTQTTAYPVVKVYKAVNAKFAKEAPTLTEFIRQYNTTSADVSAALAFMQERGGTVDDAAVEFLKTKQDVWTKWVPADVAARVNAKLQ</sequence>
<dbReference type="Gene3D" id="3.40.190.100">
    <property type="entry name" value="Glycine betaine-binding periplasmic protein, domain 2"/>
    <property type="match status" value="1"/>
</dbReference>
<dbReference type="InterPro" id="IPR007210">
    <property type="entry name" value="ABC_Gly_betaine_transp_sub-bd"/>
</dbReference>
<organism evidence="2 3">
    <name type="scientific">Hydromonas duriensis</name>
    <dbReference type="NCBI Taxonomy" id="1527608"/>
    <lineage>
        <taxon>Bacteria</taxon>
        <taxon>Pseudomonadati</taxon>
        <taxon>Pseudomonadota</taxon>
        <taxon>Betaproteobacteria</taxon>
        <taxon>Burkholderiales</taxon>
        <taxon>Burkholderiaceae</taxon>
        <taxon>Hydromonas</taxon>
    </lineage>
</organism>
<keyword evidence="3" id="KW-1185">Reference proteome</keyword>
<proteinExistence type="predicted"/>
<dbReference type="PROSITE" id="PS51257">
    <property type="entry name" value="PROKAR_LIPOPROTEIN"/>
    <property type="match status" value="1"/>
</dbReference>
<gene>
    <name evidence="2" type="ORF">DFR44_1355</name>
</gene>
<accession>A0A4R6Y6U3</accession>
<evidence type="ECO:0000313" key="2">
    <source>
        <dbReference type="EMBL" id="TDR27883.1"/>
    </source>
</evidence>
<dbReference type="EMBL" id="SNZE01000035">
    <property type="protein sequence ID" value="TDR27883.1"/>
    <property type="molecule type" value="Genomic_DNA"/>
</dbReference>
<dbReference type="Gene3D" id="3.10.105.10">
    <property type="entry name" value="Dipeptide-binding Protein, Domain 3"/>
    <property type="match status" value="1"/>
</dbReference>
<reference evidence="2 3" key="1">
    <citation type="submission" date="2019-03" db="EMBL/GenBank/DDBJ databases">
        <title>Genomic Encyclopedia of Type Strains, Phase IV (KMG-IV): sequencing the most valuable type-strain genomes for metagenomic binning, comparative biology and taxonomic classification.</title>
        <authorList>
            <person name="Goeker M."/>
        </authorList>
    </citation>
    <scope>NUCLEOTIDE SEQUENCE [LARGE SCALE GENOMIC DNA]</scope>
    <source>
        <strain evidence="2 3">DSM 102852</strain>
    </source>
</reference>
<evidence type="ECO:0000313" key="3">
    <source>
        <dbReference type="Proteomes" id="UP000294480"/>
    </source>
</evidence>
<dbReference type="CDD" id="cd13641">
    <property type="entry name" value="PBP2_HisX_like"/>
    <property type="match status" value="1"/>
</dbReference>
<feature type="domain" description="ABC-type glycine betaine transport system substrate-binding" evidence="1">
    <location>
        <begin position="48"/>
        <end position="330"/>
    </location>
</feature>
<dbReference type="Gene3D" id="3.40.190.10">
    <property type="entry name" value="Periplasmic binding protein-like II"/>
    <property type="match status" value="1"/>
</dbReference>